<feature type="domain" description="Methyl-accepting transducer" evidence="7">
    <location>
        <begin position="319"/>
        <end position="591"/>
    </location>
</feature>
<dbReference type="Gene3D" id="1.10.287.950">
    <property type="entry name" value="Methyl-accepting chemotaxis protein"/>
    <property type="match status" value="1"/>
</dbReference>
<sequence length="698" mass="77902">MSKTKLSMSKKTILSFLGIFLMFGIGLGIAIYSFNGLVDSLTDTINKDLEKKDSFRIVAKNIVEQISYEKEFVITKDEFAAEQFHEFSNYNDDLIKKMKETKFDYSAEVDWPSIEKAYLAYKDNFKEIARHTKIEGDSKDGLRGELRSYAHNIEEHIKNYNLGDSFMVSLLTLRRYEKDFLLRRTEKYVKRAMAESQRIKDELVKRNYKKYIVDDFNKSIDGYVSTLKKLYDNQLELNRHMKLSQEYAGKMIVLIDGVVNLVDKRIEEKVAGIKVKENQVTYTVLGLFGVIALFAFGFQYNFSKSIKAIVDLSMRLRESSQVTAKSSTNMSMASSKVSSSVTEQASAIQETVATLNEISAMVNKSVESARTSTEKADESQKVAQEGKLAVNDMVNAIDQINGNNEDIMKEMSRSNEEIVKIVDVIKEISEKTNVINDIVFQTKLLSFNASVEAARAGEHGKGFAVVAEEVGNLAQMSGNAALEIEDLLGGSIKKVQSIVEETQRNVESLIKDAKSSVERGVDVSESCGRILDQVVGNVEAVTKLMAEISTASQEQAEGINNITVAMNQLDEVTHSNSTIAQETSGFADSLSEQTTILNNIVEELESEVLGGKVHVSQVSKDDLIDSIGTSSFEPEDTYQPTASHSVKTEEDFPSFEPEVVEEDSYEQVAIAETADDPVMEVSSEEYPSEDDDRFDKAV</sequence>
<evidence type="ECO:0000256" key="3">
    <source>
        <dbReference type="PROSITE-ProRule" id="PRU00284"/>
    </source>
</evidence>
<keyword evidence="9" id="KW-1185">Reference proteome</keyword>
<evidence type="ECO:0000256" key="5">
    <source>
        <dbReference type="SAM" id="MobiDB-lite"/>
    </source>
</evidence>
<evidence type="ECO:0000256" key="4">
    <source>
        <dbReference type="SAM" id="Coils"/>
    </source>
</evidence>
<evidence type="ECO:0000259" key="7">
    <source>
        <dbReference type="PROSITE" id="PS50111"/>
    </source>
</evidence>
<accession>A0ABY0IHF7</accession>
<feature type="region of interest" description="Disordered" evidence="5">
    <location>
        <begin position="671"/>
        <end position="698"/>
    </location>
</feature>
<dbReference type="Proteomes" id="UP000443582">
    <property type="component" value="Unassembled WGS sequence"/>
</dbReference>
<keyword evidence="6" id="KW-1133">Transmembrane helix</keyword>
<evidence type="ECO:0000313" key="9">
    <source>
        <dbReference type="Proteomes" id="UP000443582"/>
    </source>
</evidence>
<feature type="transmembrane region" description="Helical" evidence="6">
    <location>
        <begin position="12"/>
        <end position="34"/>
    </location>
</feature>
<feature type="compositionally biased region" description="Acidic residues" evidence="5">
    <location>
        <begin position="673"/>
        <end position="692"/>
    </location>
</feature>
<dbReference type="SUPFAM" id="SSF58104">
    <property type="entry name" value="Methyl-accepting chemotaxis protein (MCP) signaling domain"/>
    <property type="match status" value="1"/>
</dbReference>
<organism evidence="8 9">
    <name type="scientific">Halobacteriovorax vibrionivorans</name>
    <dbReference type="NCBI Taxonomy" id="2152716"/>
    <lineage>
        <taxon>Bacteria</taxon>
        <taxon>Pseudomonadati</taxon>
        <taxon>Bdellovibrionota</taxon>
        <taxon>Bacteriovoracia</taxon>
        <taxon>Bacteriovoracales</taxon>
        <taxon>Halobacteriovoraceae</taxon>
        <taxon>Halobacteriovorax</taxon>
    </lineage>
</organism>
<feature type="region of interest" description="Disordered" evidence="5">
    <location>
        <begin position="629"/>
        <end position="655"/>
    </location>
</feature>
<dbReference type="SMART" id="SM00283">
    <property type="entry name" value="MA"/>
    <property type="match status" value="1"/>
</dbReference>
<gene>
    <name evidence="8" type="ORF">DAY19_10295</name>
</gene>
<dbReference type="Pfam" id="PF00015">
    <property type="entry name" value="MCPsignal"/>
    <property type="match status" value="1"/>
</dbReference>
<keyword evidence="4" id="KW-0175">Coiled coil</keyword>
<keyword evidence="3" id="KW-0807">Transducer</keyword>
<comment type="similarity">
    <text evidence="2">Belongs to the methyl-accepting chemotaxis (MCP) protein family.</text>
</comment>
<comment type="caution">
    <text evidence="8">The sequence shown here is derived from an EMBL/GenBank/DDBJ whole genome shotgun (WGS) entry which is preliminary data.</text>
</comment>
<evidence type="ECO:0000256" key="6">
    <source>
        <dbReference type="SAM" id="Phobius"/>
    </source>
</evidence>
<dbReference type="RefSeq" id="WP_115362069.1">
    <property type="nucleotide sequence ID" value="NZ_QDKL01000002.1"/>
</dbReference>
<dbReference type="InterPro" id="IPR004089">
    <property type="entry name" value="MCPsignal_dom"/>
</dbReference>
<feature type="coiled-coil region" evidence="4">
    <location>
        <begin position="492"/>
        <end position="519"/>
    </location>
</feature>
<keyword evidence="6" id="KW-0812">Transmembrane</keyword>
<dbReference type="PANTHER" id="PTHR43531:SF11">
    <property type="entry name" value="METHYL-ACCEPTING CHEMOTAXIS PROTEIN 3"/>
    <property type="match status" value="1"/>
</dbReference>
<keyword evidence="6" id="KW-0472">Membrane</keyword>
<reference evidence="9" key="1">
    <citation type="journal article" date="2019" name="Int. J. Syst. Evol. Microbiol.">
        <title>Halobacteriovorax valvorus sp. nov., a novel prokaryotic predator isolated from coastal seawater of China.</title>
        <authorList>
            <person name="Chen M.-X."/>
        </authorList>
    </citation>
    <scope>NUCLEOTIDE SEQUENCE [LARGE SCALE GENOMIC DNA]</scope>
    <source>
        <strain evidence="9">BL9</strain>
    </source>
</reference>
<keyword evidence="1" id="KW-0145">Chemotaxis</keyword>
<dbReference type="PROSITE" id="PS50111">
    <property type="entry name" value="CHEMOTAXIS_TRANSDUC_2"/>
    <property type="match status" value="1"/>
</dbReference>
<protein>
    <submittedName>
        <fullName evidence="8">Methyl-accepting chemotaxis protein</fullName>
    </submittedName>
</protein>
<dbReference type="PANTHER" id="PTHR43531">
    <property type="entry name" value="PROTEIN ICFG"/>
    <property type="match status" value="1"/>
</dbReference>
<dbReference type="InterPro" id="IPR051310">
    <property type="entry name" value="MCP_chemotaxis"/>
</dbReference>
<evidence type="ECO:0000256" key="2">
    <source>
        <dbReference type="ARBA" id="ARBA00029447"/>
    </source>
</evidence>
<evidence type="ECO:0000313" key="8">
    <source>
        <dbReference type="EMBL" id="RZF22062.1"/>
    </source>
</evidence>
<proteinExistence type="inferred from homology"/>
<name>A0ABY0IHF7_9BACT</name>
<dbReference type="EMBL" id="QDKL01000002">
    <property type="protein sequence ID" value="RZF22062.1"/>
    <property type="molecule type" value="Genomic_DNA"/>
</dbReference>
<evidence type="ECO:0000256" key="1">
    <source>
        <dbReference type="ARBA" id="ARBA00022500"/>
    </source>
</evidence>
<feature type="compositionally biased region" description="Polar residues" evidence="5">
    <location>
        <begin position="629"/>
        <end position="645"/>
    </location>
</feature>